<comment type="subcellular location">
    <subcellularLocation>
        <location evidence="1">Cell junction</location>
    </subcellularLocation>
</comment>
<evidence type="ECO:0000256" key="5">
    <source>
        <dbReference type="ARBA" id="ARBA00022949"/>
    </source>
</evidence>
<feature type="repeat" description="ARM" evidence="6">
    <location>
        <begin position="280"/>
        <end position="322"/>
    </location>
</feature>
<dbReference type="GeneTree" id="ENSGT00940000156735"/>
<dbReference type="AlphaFoldDB" id="A0A3B4UPJ6"/>
<dbReference type="SUPFAM" id="SSF48371">
    <property type="entry name" value="ARM repeat"/>
    <property type="match status" value="1"/>
</dbReference>
<proteinExistence type="inferred from homology"/>
<dbReference type="InterPro" id="IPR028435">
    <property type="entry name" value="Plakophilin/d_Catenin"/>
</dbReference>
<dbReference type="RefSeq" id="XP_022597135.1">
    <property type="nucleotide sequence ID" value="XM_022741414.1"/>
</dbReference>
<dbReference type="InterPro" id="IPR000225">
    <property type="entry name" value="Armadillo"/>
</dbReference>
<sequence length="719" mass="78249">MMAPEPLRSAMTIRCSEDTSLALPSDNKLRSGQQRVLDQVHTIKRGKSKHGKNDPLSPSPTSPIPQNLTSCVDFGSFKFSPSKANGTFSRTSSTMSSGFNKTINTQRSRTLSTKTVGPFSASGTWEQQIQGSNWPKSPNGLKPSRSDPTLAPPFSPAPAPVMRAKGQSFHSQHAIQTRVNRHSTYSLTNGTQMTNSQTRIVRPPSAQSHTEGKMGTIKITKKALQQTAVNSGINVSDVTLKEAVEYLSHPEEKFQQFGATFIQHTTFNEERAKQEVFQLEGIPALVTLLRSPNPAVSQASAGALRNLVFKDKNNKLEVQHCGGIAKALQLLKETDSTDTQKQITGLLWNLSSSDELKEELTVTALPALTENVVVPFTGWSDNSTNNNIHPDVFYSATGCLRNLSCAKKRERQAMRDCPGLIDSLMSYVQSCVAEENPDDKSVENCACILHNLTYQLESEAPGCFSNYYPRTDDESGGRKSPTVGCFSPKSSKAQKQYMFDMDRAVLEDSTPSGQKWLCHPKAMQTYLSLLGSSKKDSTLEACCGALQNLTANKGLGSSAMSQILVQKFGALLHMTPLLKSQNSGLQKTAMSLLNNMSRTSSVQTSMAKQILPELTGLLSSGPREMGKSDDTIAAACSTVRTLMMADTEVSKKVINNELVTSLADLSENGSFPKGSKAAALLLYSLWNEKNLQGTAKKLGLAKSLFVNDNTTAQYKQMID</sequence>
<dbReference type="InterPro" id="IPR011989">
    <property type="entry name" value="ARM-like"/>
</dbReference>
<dbReference type="PROSITE" id="PS50176">
    <property type="entry name" value="ARM_REPEAT"/>
    <property type="match status" value="1"/>
</dbReference>
<reference evidence="8" key="1">
    <citation type="submission" date="2025-08" db="UniProtKB">
        <authorList>
            <consortium name="Ensembl"/>
        </authorList>
    </citation>
    <scope>IDENTIFICATION</scope>
</reference>
<organism evidence="8 9">
    <name type="scientific">Seriola dumerili</name>
    <name type="common">Greater amberjack</name>
    <name type="synonym">Caranx dumerili</name>
    <dbReference type="NCBI Taxonomy" id="41447"/>
    <lineage>
        <taxon>Eukaryota</taxon>
        <taxon>Metazoa</taxon>
        <taxon>Chordata</taxon>
        <taxon>Craniata</taxon>
        <taxon>Vertebrata</taxon>
        <taxon>Euteleostomi</taxon>
        <taxon>Actinopterygii</taxon>
        <taxon>Neopterygii</taxon>
        <taxon>Teleostei</taxon>
        <taxon>Neoteleostei</taxon>
        <taxon>Acanthomorphata</taxon>
        <taxon>Carangaria</taxon>
        <taxon>Carangiformes</taxon>
        <taxon>Carangidae</taxon>
        <taxon>Seriola</taxon>
    </lineage>
</organism>
<feature type="region of interest" description="Disordered" evidence="7">
    <location>
        <begin position="42"/>
        <end position="67"/>
    </location>
</feature>
<evidence type="ECO:0000313" key="8">
    <source>
        <dbReference type="Ensembl" id="ENSSDUP00000020273.1"/>
    </source>
</evidence>
<evidence type="ECO:0000256" key="2">
    <source>
        <dbReference type="ARBA" id="ARBA00005462"/>
    </source>
</evidence>
<comment type="similarity">
    <text evidence="2">Belongs to the beta-catenin family.</text>
</comment>
<accession>A0A3B4UPJ6</accession>
<dbReference type="PANTHER" id="PTHR10372:SF3">
    <property type="entry name" value="PLAKOPHILIN-1"/>
    <property type="match status" value="1"/>
</dbReference>
<evidence type="ECO:0000313" key="9">
    <source>
        <dbReference type="Proteomes" id="UP000261420"/>
    </source>
</evidence>
<dbReference type="STRING" id="41447.ENSSDUP00000020273"/>
<dbReference type="GO" id="GO:0005912">
    <property type="term" value="C:adherens junction"/>
    <property type="evidence" value="ECO:0007669"/>
    <property type="project" value="TreeGrafter"/>
</dbReference>
<evidence type="ECO:0000256" key="1">
    <source>
        <dbReference type="ARBA" id="ARBA00004282"/>
    </source>
</evidence>
<dbReference type="SMART" id="SM00185">
    <property type="entry name" value="ARM"/>
    <property type="match status" value="7"/>
</dbReference>
<keyword evidence="9" id="KW-1185">Reference proteome</keyword>
<dbReference type="Ensembl" id="ENSSDUT00000020633.1">
    <property type="protein sequence ID" value="ENSSDUP00000020273.1"/>
    <property type="gene ID" value="ENSSDUG00000014753.1"/>
</dbReference>
<keyword evidence="4" id="KW-0130">Cell adhesion</keyword>
<dbReference type="Proteomes" id="UP000261420">
    <property type="component" value="Unplaced"/>
</dbReference>
<dbReference type="PANTHER" id="PTHR10372">
    <property type="entry name" value="PLAKOPHILLIN-RELATED"/>
    <property type="match status" value="1"/>
</dbReference>
<dbReference type="OMA" id="EENYQQC"/>
<evidence type="ECO:0000256" key="7">
    <source>
        <dbReference type="SAM" id="MobiDB-lite"/>
    </source>
</evidence>
<dbReference type="GO" id="GO:0098609">
    <property type="term" value="P:cell-cell adhesion"/>
    <property type="evidence" value="ECO:0007669"/>
    <property type="project" value="InterPro"/>
</dbReference>
<dbReference type="GO" id="GO:0005634">
    <property type="term" value="C:nucleus"/>
    <property type="evidence" value="ECO:0007669"/>
    <property type="project" value="TreeGrafter"/>
</dbReference>
<dbReference type="GeneID" id="111218929"/>
<protein>
    <submittedName>
        <fullName evidence="8">Plakophilin 1</fullName>
    </submittedName>
</protein>
<evidence type="ECO:0000256" key="3">
    <source>
        <dbReference type="ARBA" id="ARBA00022737"/>
    </source>
</evidence>
<keyword evidence="5" id="KW-0965">Cell junction</keyword>
<dbReference type="Pfam" id="PF00514">
    <property type="entry name" value="Arm"/>
    <property type="match status" value="3"/>
</dbReference>
<evidence type="ECO:0000256" key="4">
    <source>
        <dbReference type="ARBA" id="ARBA00022889"/>
    </source>
</evidence>
<feature type="region of interest" description="Disordered" evidence="7">
    <location>
        <begin position="86"/>
        <end position="155"/>
    </location>
</feature>
<name>A0A3B4UPJ6_SERDU</name>
<dbReference type="Gene3D" id="1.25.10.10">
    <property type="entry name" value="Leucine-rich Repeat Variant"/>
    <property type="match status" value="1"/>
</dbReference>
<feature type="compositionally biased region" description="Polar residues" evidence="7">
    <location>
        <begin position="86"/>
        <end position="136"/>
    </location>
</feature>
<dbReference type="InterPro" id="IPR016024">
    <property type="entry name" value="ARM-type_fold"/>
</dbReference>
<dbReference type="GO" id="GO:0005886">
    <property type="term" value="C:plasma membrane"/>
    <property type="evidence" value="ECO:0007669"/>
    <property type="project" value="TreeGrafter"/>
</dbReference>
<dbReference type="GO" id="GO:0005737">
    <property type="term" value="C:cytoplasm"/>
    <property type="evidence" value="ECO:0007669"/>
    <property type="project" value="TreeGrafter"/>
</dbReference>
<reference evidence="8" key="2">
    <citation type="submission" date="2025-09" db="UniProtKB">
        <authorList>
            <consortium name="Ensembl"/>
        </authorList>
    </citation>
    <scope>IDENTIFICATION</scope>
</reference>
<keyword evidence="3" id="KW-0677">Repeat</keyword>
<evidence type="ECO:0000256" key="6">
    <source>
        <dbReference type="PROSITE-ProRule" id="PRU00259"/>
    </source>
</evidence>